<sequence length="770" mass="88232">MILVIVESPAKCKKIESYLGPGYKCIASFGHIREIANGLKSIDVNNNYNVVFKTIANKGKYIKPLRLAIKKADEVVLATDDDREGEAIAWHICKTFNLPVKSTKRIIFHEITKPAIKNAINNPTLINMDTVNAQLARQVLDLLVGFTISPILWKHISRNSKTSLSAGRCQTPALRLVYEQQKLINESPGRKVYDTTGIFTKKNLKFVLAHNFDVEEKMEKFLEDSVNHKHKYSVSKPRTTTKEPPIPFTTSTLQQKASNECGFSPKQTMRLAQTLYENGYITYMRTDSVKYCKEFVDKTNKFITSLYGNNYVSKNIHTLINNSEAQEKKTKKKKDKKKKDNNAQEAHEAIRPTKIDVNTLNMAGKITAREVKLYNLIWRNTVESCMSAAEYYAITASITASQNNGYKYSSEQVIFPGWKIVDGYEKDNIEYTYLLSLKPQTILDYKEIYSKITLKDLKKNYSEARLVQMLEKKGIGRPSTFSSLISKIQDRGYVAKQNIEGKKLKCVDFKLVGEELDEIETERVFGNEKNKLVIQPTGIIVYEFLEKHFDALFNYDYTKNMEDDLDKISKGDRVWHTLCDECNNQIKESSKDIVSTKETYKIDKNHVYMIGRYGPIIKYEKDGETTFKAVKKDLDIEKLKKGGYNLKDVIDTGNNSDKKCLGEFKGNKVYIMKGKYGMYINCNGKNSSIGHIKKELDKVIIDDVIDVLNGKKSQNTSVLRVITSEISVRKGKFGPYVFYKTENMKKPKFIPMKGIKMEEVTEEWVVNYKL</sequence>
<dbReference type="PANTHER" id="PTHR42785:SF1">
    <property type="entry name" value="DNA TOPOISOMERASE"/>
    <property type="match status" value="1"/>
</dbReference>
<evidence type="ECO:0000256" key="5">
    <source>
        <dbReference type="ARBA" id="ARBA00023125"/>
    </source>
</evidence>
<dbReference type="InterPro" id="IPR013826">
    <property type="entry name" value="Topo_IA_cen_sub3"/>
</dbReference>
<feature type="region of interest" description="Disordered" evidence="7">
    <location>
        <begin position="322"/>
        <end position="350"/>
    </location>
</feature>
<dbReference type="InterPro" id="IPR013497">
    <property type="entry name" value="Topo_IA_cen"/>
</dbReference>
<dbReference type="PANTHER" id="PTHR42785">
    <property type="entry name" value="DNA TOPOISOMERASE, TYPE IA, CORE"/>
    <property type="match status" value="1"/>
</dbReference>
<evidence type="ECO:0000256" key="6">
    <source>
        <dbReference type="ARBA" id="ARBA00023235"/>
    </source>
</evidence>
<organism evidence="10">
    <name type="scientific">viral metagenome</name>
    <dbReference type="NCBI Taxonomy" id="1070528"/>
    <lineage>
        <taxon>unclassified sequences</taxon>
        <taxon>metagenomes</taxon>
        <taxon>organismal metagenomes</taxon>
    </lineage>
</organism>
<feature type="compositionally biased region" description="Basic and acidic residues" evidence="7">
    <location>
        <begin position="338"/>
        <end position="350"/>
    </location>
</feature>
<keyword evidence="4" id="KW-0799">Topoisomerase</keyword>
<comment type="similarity">
    <text evidence="2">Belongs to the type IA topoisomerase family.</text>
</comment>
<reference evidence="10" key="1">
    <citation type="journal article" date="2020" name="Nature">
        <title>Giant virus diversity and host interactions through global metagenomics.</title>
        <authorList>
            <person name="Schulz F."/>
            <person name="Roux S."/>
            <person name="Paez-Espino D."/>
            <person name="Jungbluth S."/>
            <person name="Walsh D.A."/>
            <person name="Denef V.J."/>
            <person name="McMahon K.D."/>
            <person name="Konstantinidis K.T."/>
            <person name="Eloe-Fadrosh E.A."/>
            <person name="Kyrpides N.C."/>
            <person name="Woyke T."/>
        </authorList>
    </citation>
    <scope>NUCLEOTIDE SEQUENCE</scope>
    <source>
        <strain evidence="10">GVMAG-M-3300025880-75</strain>
    </source>
</reference>
<dbReference type="EC" id="5.6.2.1" evidence="3"/>
<dbReference type="SUPFAM" id="SSF56712">
    <property type="entry name" value="Prokaryotic type I DNA topoisomerase"/>
    <property type="match status" value="1"/>
</dbReference>
<proteinExistence type="inferred from homology"/>
<accession>A0A6C0JAR1</accession>
<dbReference type="PROSITE" id="PS00396">
    <property type="entry name" value="TOPO_IA_1"/>
    <property type="match status" value="1"/>
</dbReference>
<dbReference type="InterPro" id="IPR013825">
    <property type="entry name" value="Topo_IA_cen_sub2"/>
</dbReference>
<dbReference type="GO" id="GO:0006265">
    <property type="term" value="P:DNA topological change"/>
    <property type="evidence" value="ECO:0007669"/>
    <property type="project" value="InterPro"/>
</dbReference>
<dbReference type="InterPro" id="IPR003601">
    <property type="entry name" value="Topo_IA_2"/>
</dbReference>
<dbReference type="InterPro" id="IPR000380">
    <property type="entry name" value="Topo_IA"/>
</dbReference>
<dbReference type="PRINTS" id="PR00417">
    <property type="entry name" value="PRTPISMRASEI"/>
</dbReference>
<dbReference type="SMART" id="SM00493">
    <property type="entry name" value="TOPRIM"/>
    <property type="match status" value="1"/>
</dbReference>
<dbReference type="Gene3D" id="1.10.460.10">
    <property type="entry name" value="Topoisomerase I, domain 2"/>
    <property type="match status" value="2"/>
</dbReference>
<dbReference type="InterPro" id="IPR023405">
    <property type="entry name" value="Topo_IA_core_domain"/>
</dbReference>
<dbReference type="GO" id="GO:0003917">
    <property type="term" value="F:DNA topoisomerase type I (single strand cut, ATP-independent) activity"/>
    <property type="evidence" value="ECO:0007669"/>
    <property type="project" value="UniProtKB-EC"/>
</dbReference>
<dbReference type="Gene3D" id="1.10.290.10">
    <property type="entry name" value="Topoisomerase I, domain 4"/>
    <property type="match status" value="1"/>
</dbReference>
<dbReference type="Pfam" id="PF01751">
    <property type="entry name" value="Toprim"/>
    <property type="match status" value="1"/>
</dbReference>
<dbReference type="PROSITE" id="PS50880">
    <property type="entry name" value="TOPRIM"/>
    <property type="match status" value="1"/>
</dbReference>
<evidence type="ECO:0000313" key="10">
    <source>
        <dbReference type="EMBL" id="QHU02393.1"/>
    </source>
</evidence>
<dbReference type="Pfam" id="PF01131">
    <property type="entry name" value="Topoisom_bac"/>
    <property type="match status" value="1"/>
</dbReference>
<evidence type="ECO:0000259" key="8">
    <source>
        <dbReference type="PROSITE" id="PS50880"/>
    </source>
</evidence>
<dbReference type="GO" id="GO:0003677">
    <property type="term" value="F:DNA binding"/>
    <property type="evidence" value="ECO:0007669"/>
    <property type="project" value="UniProtKB-KW"/>
</dbReference>
<dbReference type="AlphaFoldDB" id="A0A6C0JAR1"/>
<dbReference type="Gene3D" id="2.70.20.10">
    <property type="entry name" value="Topoisomerase I, domain 3"/>
    <property type="match status" value="1"/>
</dbReference>
<dbReference type="InterPro" id="IPR013824">
    <property type="entry name" value="Topo_IA_cen_sub1"/>
</dbReference>
<dbReference type="InterPro" id="IPR003602">
    <property type="entry name" value="Topo_IA_DNA-bd_dom"/>
</dbReference>
<dbReference type="SMART" id="SM00436">
    <property type="entry name" value="TOP1Bc"/>
    <property type="match status" value="1"/>
</dbReference>
<evidence type="ECO:0000256" key="7">
    <source>
        <dbReference type="SAM" id="MobiDB-lite"/>
    </source>
</evidence>
<comment type="catalytic activity">
    <reaction evidence="1">
        <text>ATP-independent breakage of single-stranded DNA, followed by passage and rejoining.</text>
        <dbReference type="EC" id="5.6.2.1"/>
    </reaction>
</comment>
<keyword evidence="6" id="KW-0413">Isomerase</keyword>
<evidence type="ECO:0000259" key="9">
    <source>
        <dbReference type="PROSITE" id="PS52039"/>
    </source>
</evidence>
<dbReference type="CDD" id="cd00186">
    <property type="entry name" value="TOP1Ac"/>
    <property type="match status" value="1"/>
</dbReference>
<dbReference type="InterPro" id="IPR023406">
    <property type="entry name" value="Topo_IA_AS"/>
</dbReference>
<dbReference type="Gene3D" id="3.40.50.140">
    <property type="match status" value="1"/>
</dbReference>
<feature type="domain" description="Topo IA-type catalytic" evidence="9">
    <location>
        <begin position="127"/>
        <end position="590"/>
    </location>
</feature>
<evidence type="ECO:0000256" key="2">
    <source>
        <dbReference type="ARBA" id="ARBA00009446"/>
    </source>
</evidence>
<evidence type="ECO:0000256" key="1">
    <source>
        <dbReference type="ARBA" id="ARBA00000213"/>
    </source>
</evidence>
<evidence type="ECO:0000256" key="4">
    <source>
        <dbReference type="ARBA" id="ARBA00023029"/>
    </source>
</evidence>
<dbReference type="PROSITE" id="PS52039">
    <property type="entry name" value="TOPO_IA_2"/>
    <property type="match status" value="1"/>
</dbReference>
<dbReference type="SMART" id="SM00437">
    <property type="entry name" value="TOP1Ac"/>
    <property type="match status" value="1"/>
</dbReference>
<keyword evidence="5" id="KW-0238">DNA-binding</keyword>
<dbReference type="InterPro" id="IPR006171">
    <property type="entry name" value="TOPRIM_dom"/>
</dbReference>
<feature type="domain" description="Toprim" evidence="8">
    <location>
        <begin position="1"/>
        <end position="111"/>
    </location>
</feature>
<evidence type="ECO:0000256" key="3">
    <source>
        <dbReference type="ARBA" id="ARBA00012891"/>
    </source>
</evidence>
<dbReference type="EMBL" id="MN740356">
    <property type="protein sequence ID" value="QHU02393.1"/>
    <property type="molecule type" value="Genomic_DNA"/>
</dbReference>
<protein>
    <recommendedName>
        <fullName evidence="3">DNA topoisomerase</fullName>
        <ecNumber evidence="3">5.6.2.1</ecNumber>
    </recommendedName>
</protein>
<name>A0A6C0JAR1_9ZZZZ</name>